<dbReference type="RefSeq" id="WP_007051995.1">
    <property type="nucleotide sequence ID" value="NZ_BNGX01000001.1"/>
</dbReference>
<organism evidence="3 4">
    <name type="scientific">Bifidobacterium longum subsp. longum</name>
    <dbReference type="NCBI Taxonomy" id="1679"/>
    <lineage>
        <taxon>Bacteria</taxon>
        <taxon>Bacillati</taxon>
        <taxon>Actinomycetota</taxon>
        <taxon>Actinomycetes</taxon>
        <taxon>Bifidobacteriales</taxon>
        <taxon>Bifidobacteriaceae</taxon>
        <taxon>Bifidobacterium</taxon>
    </lineage>
</organism>
<dbReference type="Proteomes" id="UP000294241">
    <property type="component" value="Unassembled WGS sequence"/>
</dbReference>
<dbReference type="InterPro" id="IPR026349">
    <property type="entry name" value="CHP04255"/>
</dbReference>
<dbReference type="EMBL" id="SHTI01000013">
    <property type="protein sequence ID" value="TCF71436.1"/>
    <property type="molecule type" value="Genomic_DNA"/>
</dbReference>
<name>A0A0S2MDC4_BIFLL</name>
<sequence length="265" mass="29766">MRENTLRNAPLDGLSITLTWSIPENPPSQGPEDFFSNYQLRFKDSQPDSSIICIVKNDGWSTGDYPYSYQLQNEREGISFDLDVDRFRIDMTKPDNYSNWDSFAPVIESGIDILLQALNKTVGATCFDSVSIRYDDWFPTEITGRDSSHFIRDVLGFSIALPDRIDEGFPSKGDESVQAYVNRHLAGCGLDATIKVADMTRIAGRPADPSRAGVALMMQISNRSSIDTDLRSVMDSLSEEHDIAHRMFFTLIEPIRDTFGVGEDQ</sequence>
<evidence type="ECO:0000313" key="4">
    <source>
        <dbReference type="Proteomes" id="UP000292729"/>
    </source>
</evidence>
<evidence type="ECO:0000313" key="5">
    <source>
        <dbReference type="Proteomes" id="UP000293441"/>
    </source>
</evidence>
<evidence type="ECO:0000313" key="2">
    <source>
        <dbReference type="EMBL" id="TCF39846.1"/>
    </source>
</evidence>
<evidence type="ECO:0000313" key="1">
    <source>
        <dbReference type="EMBL" id="TCD95037.1"/>
    </source>
</evidence>
<comment type="caution">
    <text evidence="3">The sequence shown here is derived from an EMBL/GenBank/DDBJ whole genome shotgun (WGS) entry which is preliminary data.</text>
</comment>
<evidence type="ECO:0000313" key="6">
    <source>
        <dbReference type="Proteomes" id="UP000294241"/>
    </source>
</evidence>
<dbReference type="AlphaFoldDB" id="A0A0S2MDC4"/>
<gene>
    <name evidence="1" type="ORF">MCC10015_2202</name>
    <name evidence="2" type="ORF">MCC10100_0864</name>
    <name evidence="3" type="ORF">MCC10119_0778</name>
</gene>
<accession>A0A0S2MDC4</accession>
<dbReference type="EMBL" id="SHPX01000063">
    <property type="protein sequence ID" value="TCD95037.1"/>
    <property type="molecule type" value="Genomic_DNA"/>
</dbReference>
<dbReference type="Proteomes" id="UP000292729">
    <property type="component" value="Unassembled WGS sequence"/>
</dbReference>
<dbReference type="EMBL" id="SHST01000021">
    <property type="protein sequence ID" value="TCF39846.1"/>
    <property type="molecule type" value="Genomic_DNA"/>
</dbReference>
<reference evidence="4 5" key="1">
    <citation type="journal article" date="2018" name="Sci. Rep.">
        <title>Genomic diversity and distribution of Bifidobacterium longum subsp. longum across the human lifespan.</title>
        <authorList>
            <person name="Odamaki T."/>
            <person name="Bottacini F."/>
            <person name="Kato K."/>
            <person name="Mitsuyama E."/>
            <person name="Yoshida K."/>
            <person name="Horigome A."/>
            <person name="Xiao J.Z."/>
            <person name="van Sinderen D."/>
        </authorList>
    </citation>
    <scope>NUCLEOTIDE SEQUENCE [LARGE SCALE GENOMIC DNA]</scope>
    <source>
        <strain evidence="1 5">MCC10015</strain>
        <strain evidence="2 6">MCC10100</strain>
        <strain evidence="3 4">MCC10119</strain>
    </source>
</reference>
<evidence type="ECO:0000313" key="3">
    <source>
        <dbReference type="EMBL" id="TCF71436.1"/>
    </source>
</evidence>
<dbReference type="Proteomes" id="UP000293441">
    <property type="component" value="Unassembled WGS sequence"/>
</dbReference>
<proteinExistence type="predicted"/>
<protein>
    <recommendedName>
        <fullName evidence="7">TIGR04255 family protein</fullName>
    </recommendedName>
</protein>
<evidence type="ECO:0008006" key="7">
    <source>
        <dbReference type="Google" id="ProtNLM"/>
    </source>
</evidence>
<reference evidence="3" key="2">
    <citation type="submission" date="2019-02" db="EMBL/GenBank/DDBJ databases">
        <authorList>
            <person name="Odamaki T."/>
        </authorList>
    </citation>
    <scope>NUCLEOTIDE SEQUENCE</scope>
    <source>
        <strain evidence="1">MCC10015</strain>
        <strain evidence="2">MCC10100</strain>
        <strain evidence="3">MCC10119</strain>
    </source>
</reference>
<dbReference type="NCBIfam" id="TIGR04255">
    <property type="entry name" value="sporadTIGR04255"/>
    <property type="match status" value="1"/>
</dbReference>